<comment type="subcellular location">
    <subcellularLocation>
        <location evidence="1">Cell inner membrane</location>
        <topology evidence="1">Single-pass membrane protein</topology>
    </subcellularLocation>
</comment>
<comment type="similarity">
    <text evidence="9">Belongs to the GSP H family.</text>
</comment>
<evidence type="ECO:0000259" key="12">
    <source>
        <dbReference type="Pfam" id="PF12019"/>
    </source>
</evidence>
<feature type="domain" description="General secretion pathway GspH" evidence="12">
    <location>
        <begin position="44"/>
        <end position="138"/>
    </location>
</feature>
<dbReference type="GO" id="GO:0015627">
    <property type="term" value="C:type II protein secretion system complex"/>
    <property type="evidence" value="ECO:0007669"/>
    <property type="project" value="InterPro"/>
</dbReference>
<sequence>MPRRRAAGFTLIEVIVVLAVLSLGLGLLALRGPPRSAALEIRAAAGEMAQALRLARAQSIARNAPVRVVLDPARGAWAVDGAAPHALPPGIALVLRVAETEALGNRLGAIRFAPDGSSTGGTIELADGHRRLRIGVDWLSGRVTLAEARSDAR</sequence>
<dbReference type="EMBL" id="SMSJ01000121">
    <property type="protein sequence ID" value="TDH58443.1"/>
    <property type="molecule type" value="Genomic_DNA"/>
</dbReference>
<dbReference type="InterPro" id="IPR045584">
    <property type="entry name" value="Pilin-like"/>
</dbReference>
<dbReference type="Gene3D" id="3.55.40.10">
    <property type="entry name" value="minor pseudopilin epsh domain"/>
    <property type="match status" value="1"/>
</dbReference>
<proteinExistence type="inferred from homology"/>
<dbReference type="OrthoDB" id="7283155at2"/>
<dbReference type="Pfam" id="PF07963">
    <property type="entry name" value="N_methyl"/>
    <property type="match status" value="1"/>
</dbReference>
<dbReference type="NCBIfam" id="TIGR02532">
    <property type="entry name" value="IV_pilin_GFxxxE"/>
    <property type="match status" value="1"/>
</dbReference>
<dbReference type="InterPro" id="IPR012902">
    <property type="entry name" value="N_methyl_site"/>
</dbReference>
<evidence type="ECO:0000256" key="10">
    <source>
        <dbReference type="ARBA" id="ARBA00030775"/>
    </source>
</evidence>
<keyword evidence="6 11" id="KW-0812">Transmembrane</keyword>
<evidence type="ECO:0000256" key="9">
    <source>
        <dbReference type="ARBA" id="ARBA00025772"/>
    </source>
</evidence>
<comment type="caution">
    <text evidence="13">The sequence shown here is derived from an EMBL/GenBank/DDBJ whole genome shotgun (WGS) entry which is preliminary data.</text>
</comment>
<evidence type="ECO:0000256" key="2">
    <source>
        <dbReference type="ARBA" id="ARBA00021549"/>
    </source>
</evidence>
<dbReference type="Pfam" id="PF12019">
    <property type="entry name" value="GspH"/>
    <property type="match status" value="1"/>
</dbReference>
<keyword evidence="4" id="KW-0488">Methylation</keyword>
<dbReference type="SUPFAM" id="SSF54523">
    <property type="entry name" value="Pili subunits"/>
    <property type="match status" value="1"/>
</dbReference>
<keyword evidence="14" id="KW-1185">Reference proteome</keyword>
<keyword evidence="3" id="KW-1003">Cell membrane</keyword>
<dbReference type="GO" id="GO:0015628">
    <property type="term" value="P:protein secretion by the type II secretion system"/>
    <property type="evidence" value="ECO:0007669"/>
    <property type="project" value="InterPro"/>
</dbReference>
<keyword evidence="5" id="KW-0997">Cell inner membrane</keyword>
<evidence type="ECO:0000256" key="8">
    <source>
        <dbReference type="ARBA" id="ARBA00023136"/>
    </source>
</evidence>
<feature type="transmembrane region" description="Helical" evidence="11">
    <location>
        <begin position="6"/>
        <end position="30"/>
    </location>
</feature>
<dbReference type="Proteomes" id="UP000295096">
    <property type="component" value="Unassembled WGS sequence"/>
</dbReference>
<evidence type="ECO:0000256" key="4">
    <source>
        <dbReference type="ARBA" id="ARBA00022481"/>
    </source>
</evidence>
<keyword evidence="7 11" id="KW-1133">Transmembrane helix</keyword>
<keyword evidence="8 11" id="KW-0472">Membrane</keyword>
<evidence type="ECO:0000256" key="6">
    <source>
        <dbReference type="ARBA" id="ARBA00022692"/>
    </source>
</evidence>
<evidence type="ECO:0000313" key="14">
    <source>
        <dbReference type="Proteomes" id="UP000295096"/>
    </source>
</evidence>
<reference evidence="13 14" key="1">
    <citation type="journal article" date="2016" name="J. Microbiol.">
        <title>Dankookia rubra gen. nov., sp. nov., an alphaproteobacterium isolated from sediment of a shallow stream.</title>
        <authorList>
            <person name="Kim W.H."/>
            <person name="Kim D.H."/>
            <person name="Kang K."/>
            <person name="Ahn T.Y."/>
        </authorList>
    </citation>
    <scope>NUCLEOTIDE SEQUENCE [LARGE SCALE GENOMIC DNA]</scope>
    <source>
        <strain evidence="13 14">JCM30602</strain>
    </source>
</reference>
<evidence type="ECO:0000313" key="13">
    <source>
        <dbReference type="EMBL" id="TDH58443.1"/>
    </source>
</evidence>
<name>A0A4R5Q7A6_9PROT</name>
<evidence type="ECO:0000256" key="5">
    <source>
        <dbReference type="ARBA" id="ARBA00022519"/>
    </source>
</evidence>
<evidence type="ECO:0000256" key="11">
    <source>
        <dbReference type="SAM" id="Phobius"/>
    </source>
</evidence>
<evidence type="ECO:0000256" key="1">
    <source>
        <dbReference type="ARBA" id="ARBA00004377"/>
    </source>
</evidence>
<protein>
    <recommendedName>
        <fullName evidence="2">Type II secretion system protein H</fullName>
    </recommendedName>
    <alternativeName>
        <fullName evidence="10">General secretion pathway protein H</fullName>
    </alternativeName>
</protein>
<dbReference type="InterPro" id="IPR022346">
    <property type="entry name" value="T2SS_GspH"/>
</dbReference>
<dbReference type="RefSeq" id="WP_133292739.1">
    <property type="nucleotide sequence ID" value="NZ_SMSJ01000121.1"/>
</dbReference>
<accession>A0A4R5Q7A6</accession>
<dbReference type="GO" id="GO:0005886">
    <property type="term" value="C:plasma membrane"/>
    <property type="evidence" value="ECO:0007669"/>
    <property type="project" value="UniProtKB-SubCell"/>
</dbReference>
<organism evidence="13 14">
    <name type="scientific">Dankookia rubra</name>
    <dbReference type="NCBI Taxonomy" id="1442381"/>
    <lineage>
        <taxon>Bacteria</taxon>
        <taxon>Pseudomonadati</taxon>
        <taxon>Pseudomonadota</taxon>
        <taxon>Alphaproteobacteria</taxon>
        <taxon>Acetobacterales</taxon>
        <taxon>Roseomonadaceae</taxon>
        <taxon>Dankookia</taxon>
    </lineage>
</organism>
<evidence type="ECO:0000256" key="7">
    <source>
        <dbReference type="ARBA" id="ARBA00022989"/>
    </source>
</evidence>
<dbReference type="AlphaFoldDB" id="A0A4R5Q7A6"/>
<evidence type="ECO:0000256" key="3">
    <source>
        <dbReference type="ARBA" id="ARBA00022475"/>
    </source>
</evidence>
<gene>
    <name evidence="13" type="ORF">E2C06_32615</name>
</gene>